<dbReference type="PANTHER" id="PTHR30612">
    <property type="entry name" value="SECA INNER MEMBRANE COMPONENT OF SEC PROTEIN SECRETION SYSTEM"/>
    <property type="match status" value="1"/>
</dbReference>
<dbReference type="InterPro" id="IPR000185">
    <property type="entry name" value="SecA"/>
</dbReference>
<evidence type="ECO:0000259" key="17">
    <source>
        <dbReference type="PROSITE" id="PS51196"/>
    </source>
</evidence>
<dbReference type="SUPFAM" id="SSF81767">
    <property type="entry name" value="Pre-protein crosslinking domain of SecA"/>
    <property type="match status" value="1"/>
</dbReference>
<comment type="catalytic activity">
    <reaction evidence="12">
        <text>ATP + H2O + cellular proteinSide 1 = ADP + phosphate + cellular proteinSide 2.</text>
        <dbReference type="EC" id="7.4.2.8"/>
    </reaction>
</comment>
<dbReference type="InterPro" id="IPR011130">
    <property type="entry name" value="SecA_preprotein_X-link_dom"/>
</dbReference>
<accession>A0ABN5HYH3</accession>
<feature type="binding site" evidence="12">
    <location>
        <position position="91"/>
    </location>
    <ligand>
        <name>ATP</name>
        <dbReference type="ChEBI" id="CHEBI:30616"/>
    </ligand>
</feature>
<keyword evidence="11 12" id="KW-0472">Membrane</keyword>
<dbReference type="InterPro" id="IPR011115">
    <property type="entry name" value="SecA_DEAD"/>
</dbReference>
<evidence type="ECO:0000256" key="1">
    <source>
        <dbReference type="ARBA" id="ARBA00004170"/>
    </source>
</evidence>
<dbReference type="PROSITE" id="PS51192">
    <property type="entry name" value="HELICASE_ATP_BIND_1"/>
    <property type="match status" value="1"/>
</dbReference>
<reference evidence="18 19" key="1">
    <citation type="submission" date="2018-02" db="EMBL/GenBank/DDBJ databases">
        <title>Complete genome sequence of Streptomyces dengpaensis, the producer of angucyclines.</title>
        <authorList>
            <person name="Yumei L."/>
        </authorList>
    </citation>
    <scope>NUCLEOTIDE SEQUENCE [LARGE SCALE GENOMIC DNA]</scope>
    <source>
        <strain evidence="18 19">XZHG99</strain>
    </source>
</reference>
<keyword evidence="5 12" id="KW-0963">Cytoplasm</keyword>
<dbReference type="Pfam" id="PF01043">
    <property type="entry name" value="SecA_PP_bind"/>
    <property type="match status" value="1"/>
</dbReference>
<evidence type="ECO:0000256" key="11">
    <source>
        <dbReference type="ARBA" id="ARBA00023136"/>
    </source>
</evidence>
<evidence type="ECO:0000256" key="13">
    <source>
        <dbReference type="RuleBase" id="RU003874"/>
    </source>
</evidence>
<dbReference type="Gene3D" id="3.40.50.300">
    <property type="entry name" value="P-loop containing nucleotide triphosphate hydrolases"/>
    <property type="match status" value="2"/>
</dbReference>
<keyword evidence="19" id="KW-1185">Reference proteome</keyword>
<dbReference type="InterPro" id="IPR014001">
    <property type="entry name" value="Helicase_ATP-bd"/>
</dbReference>
<dbReference type="InterPro" id="IPR020937">
    <property type="entry name" value="SecA_CS"/>
</dbReference>
<evidence type="ECO:0000256" key="5">
    <source>
        <dbReference type="ARBA" id="ARBA00022490"/>
    </source>
</evidence>
<dbReference type="PANTHER" id="PTHR30612:SF0">
    <property type="entry name" value="CHLOROPLAST PROTEIN-TRANSPORTING ATPASE"/>
    <property type="match status" value="1"/>
</dbReference>
<evidence type="ECO:0000256" key="8">
    <source>
        <dbReference type="ARBA" id="ARBA00022927"/>
    </source>
</evidence>
<keyword evidence="10 12" id="KW-0811">Translocation</keyword>
<evidence type="ECO:0000256" key="7">
    <source>
        <dbReference type="ARBA" id="ARBA00022840"/>
    </source>
</evidence>
<dbReference type="RefSeq" id="WP_099502573.1">
    <property type="nucleotide sequence ID" value="NZ_CP026652.1"/>
</dbReference>
<dbReference type="Proteomes" id="UP000238413">
    <property type="component" value="Chromosome"/>
</dbReference>
<sequence>MPGKGLDAITGRIMRAGEGRMLRRLERIAAQVGSLEEEFKGLADDELKALTPEFKERYAAGESLDDLLPEAFAAMREAARRTLGMRHFDVQIMGGAALHFGNIAEMQTGEGKTLVGTLPVYLNALAGKGVHLVTVNDYLAERDAEWMGRAYRFMGLTVGVIKTQSAPAERRAQYACDITYGTNTEFGFDYLRDNMAWSQDELVQRGHHFAIVDEADSILIDEARTPLIISGPADQPTHWYDAFATFALRMKGVQVQEEQFTTQADKDRLAELRTRYHYEYDPKKRTVAILDAGVEYVQDQLGIDSLYESDHTPLIGHLNNALKAKEHFKRDKDYVVVDGEVLIVDEHTGRILAGRRYNEGLHQAIEAKEGVTVKDENQTLATVTLQNFFRLYEKLAGMTGTAMTEAAEFHQIYKLHVIPIPPNRPMVRRDDPDQIYRTEEAKYAAILADIAEKHAQGQPILVGTTSVEKSEVLSARLRKQGIRHEVLNAKNHRREAQIVAQAGRKGAVTVATNMAGRGTDIMLGGNPEAMALAATGEDADAEERQQVLGRITSAVAAEHDEVKKLGGLYVLGTERHESRRIDNQLRGRSGRQGDPGASRFYLSLQDDLMRLFRANVVDRVMAMANVPDDVPIENKMVTRAIASAQAQLEQQHFESRKDVLKFDEVLNRQRTLIYAERRRVLAGEDLREQILHFMDDTVRAYIEQETAEGFPEDWDLDRLWGALKQLYPVGITVEDLEDEAGDRASLTAEGLIEAVTADIHARYEEREAELGAESLRDLERLVVLSVLDRKWREHLYEMDYLRDGIGLRWTLGREPIVEYEREGFDMYGAMTDAIKEESVGYVFNLDAAAPGAETGRAPTDGLHFTAPTLDTAEGVVEGDFALAEAPVDRPAEPVRERRAATRSGRSKARRRKR</sequence>
<keyword evidence="7 12" id="KW-0067">ATP-binding</keyword>
<organism evidence="18 19">
    <name type="scientific">Streptomyces dengpaensis</name>
    <dbReference type="NCBI Taxonomy" id="2049881"/>
    <lineage>
        <taxon>Bacteria</taxon>
        <taxon>Bacillati</taxon>
        <taxon>Actinomycetota</taxon>
        <taxon>Actinomycetes</taxon>
        <taxon>Kitasatosporales</taxon>
        <taxon>Streptomycetaceae</taxon>
        <taxon>Streptomyces</taxon>
    </lineage>
</organism>
<dbReference type="HAMAP" id="MF_01382">
    <property type="entry name" value="SecA"/>
    <property type="match status" value="1"/>
</dbReference>
<dbReference type="InterPro" id="IPR011116">
    <property type="entry name" value="SecA_Wing/Scaffold"/>
</dbReference>
<feature type="compositionally biased region" description="Basic residues" evidence="14">
    <location>
        <begin position="904"/>
        <end position="913"/>
    </location>
</feature>
<dbReference type="Pfam" id="PF07516">
    <property type="entry name" value="SecA_SW"/>
    <property type="match status" value="1"/>
</dbReference>
<dbReference type="PROSITE" id="PS51194">
    <property type="entry name" value="HELICASE_CTER"/>
    <property type="match status" value="1"/>
</dbReference>
<gene>
    <name evidence="12" type="primary">secA</name>
    <name evidence="18" type="ORF">C4B68_10890</name>
</gene>
<dbReference type="Gene3D" id="3.90.1440.10">
    <property type="entry name" value="SecA, preprotein cross-linking domain"/>
    <property type="match status" value="1"/>
</dbReference>
<comment type="subunit">
    <text evidence="12">Monomer and homodimer. Part of the essential Sec protein translocation apparatus which comprises SecA, SecYEG and auxiliary proteins SecDF. Other proteins may also be involved.</text>
</comment>
<evidence type="ECO:0000256" key="6">
    <source>
        <dbReference type="ARBA" id="ARBA00022741"/>
    </source>
</evidence>
<evidence type="ECO:0000256" key="4">
    <source>
        <dbReference type="ARBA" id="ARBA00022475"/>
    </source>
</evidence>
<dbReference type="SMART" id="SM00957">
    <property type="entry name" value="SecA_DEAD"/>
    <property type="match status" value="1"/>
</dbReference>
<feature type="region of interest" description="Disordered" evidence="14">
    <location>
        <begin position="884"/>
        <end position="913"/>
    </location>
</feature>
<evidence type="ECO:0000256" key="9">
    <source>
        <dbReference type="ARBA" id="ARBA00022967"/>
    </source>
</evidence>
<comment type="function">
    <text evidence="12">Part of the Sec protein translocase complex. Interacts with the SecYEG preprotein conducting channel. Has a central role in coupling the hydrolysis of ATP to the transfer of proteins into and across the cell membrane, serving as an ATP-driven molecular motor driving the stepwise translocation of polypeptide chains across the membrane.</text>
</comment>
<feature type="binding site" evidence="12">
    <location>
        <position position="520"/>
    </location>
    <ligand>
        <name>ATP</name>
        <dbReference type="ChEBI" id="CHEBI:30616"/>
    </ligand>
</feature>
<dbReference type="SMART" id="SM00958">
    <property type="entry name" value="SecA_PP_bind"/>
    <property type="match status" value="1"/>
</dbReference>
<evidence type="ECO:0000256" key="2">
    <source>
        <dbReference type="ARBA" id="ARBA00007650"/>
    </source>
</evidence>
<evidence type="ECO:0000256" key="10">
    <source>
        <dbReference type="ARBA" id="ARBA00023010"/>
    </source>
</evidence>
<feature type="domain" description="SecA family profile" evidence="17">
    <location>
        <begin position="7"/>
        <end position="633"/>
    </location>
</feature>
<dbReference type="PRINTS" id="PR00906">
    <property type="entry name" value="SECA"/>
</dbReference>
<dbReference type="PROSITE" id="PS01312">
    <property type="entry name" value="SECA"/>
    <property type="match status" value="1"/>
</dbReference>
<dbReference type="SUPFAM" id="SSF81886">
    <property type="entry name" value="Helical scaffold and wing domains of SecA"/>
    <property type="match status" value="1"/>
</dbReference>
<keyword evidence="9 12" id="KW-1278">Translocase</keyword>
<dbReference type="CDD" id="cd17928">
    <property type="entry name" value="DEXDc_SecA"/>
    <property type="match status" value="1"/>
</dbReference>
<dbReference type="InterPro" id="IPR036266">
    <property type="entry name" value="SecA_Wing/Scaffold_sf"/>
</dbReference>
<dbReference type="InterPro" id="IPR014018">
    <property type="entry name" value="SecA_motor_DEAD"/>
</dbReference>
<evidence type="ECO:0000313" key="19">
    <source>
        <dbReference type="Proteomes" id="UP000238413"/>
    </source>
</evidence>
<keyword evidence="6 12" id="KW-0547">Nucleotide-binding</keyword>
<dbReference type="InterPro" id="IPR036670">
    <property type="entry name" value="SecA_X-link_sf"/>
</dbReference>
<keyword evidence="3 12" id="KW-0813">Transport</keyword>
<comment type="similarity">
    <text evidence="2 12 13">Belongs to the SecA family.</text>
</comment>
<dbReference type="SUPFAM" id="SSF52540">
    <property type="entry name" value="P-loop containing nucleoside triphosphate hydrolases"/>
    <property type="match status" value="2"/>
</dbReference>
<keyword evidence="8 12" id="KW-0653">Protein transport</keyword>
<feature type="domain" description="Helicase ATP-binding" evidence="15">
    <location>
        <begin position="93"/>
        <end position="237"/>
    </location>
</feature>
<keyword evidence="4 12" id="KW-1003">Cell membrane</keyword>
<dbReference type="InterPro" id="IPR001650">
    <property type="entry name" value="Helicase_C-like"/>
</dbReference>
<feature type="binding site" evidence="12">
    <location>
        <begin position="109"/>
        <end position="113"/>
    </location>
    <ligand>
        <name>ATP</name>
        <dbReference type="ChEBI" id="CHEBI:30616"/>
    </ligand>
</feature>
<proteinExistence type="inferred from homology"/>
<evidence type="ECO:0000259" key="16">
    <source>
        <dbReference type="PROSITE" id="PS51194"/>
    </source>
</evidence>
<name>A0ABN5HYH3_9ACTN</name>
<dbReference type="EC" id="7.4.2.8" evidence="12"/>
<dbReference type="Gene3D" id="1.10.3060.10">
    <property type="entry name" value="Helical scaffold and wing domains of SecA"/>
    <property type="match status" value="1"/>
</dbReference>
<dbReference type="CDD" id="cd18803">
    <property type="entry name" value="SF2_C_secA"/>
    <property type="match status" value="1"/>
</dbReference>
<dbReference type="EMBL" id="CP026652">
    <property type="protein sequence ID" value="AVH56196.1"/>
    <property type="molecule type" value="Genomic_DNA"/>
</dbReference>
<dbReference type="PROSITE" id="PS51196">
    <property type="entry name" value="SECA_MOTOR_DEAD"/>
    <property type="match status" value="1"/>
</dbReference>
<evidence type="ECO:0000313" key="18">
    <source>
        <dbReference type="EMBL" id="AVH56196.1"/>
    </source>
</evidence>
<dbReference type="Pfam" id="PF07517">
    <property type="entry name" value="SecA_DEAD"/>
    <property type="match status" value="1"/>
</dbReference>
<dbReference type="NCBIfam" id="TIGR00963">
    <property type="entry name" value="secA"/>
    <property type="match status" value="1"/>
</dbReference>
<dbReference type="Pfam" id="PF21090">
    <property type="entry name" value="P-loop_SecA"/>
    <property type="match status" value="1"/>
</dbReference>
<dbReference type="NCBIfam" id="NF009538">
    <property type="entry name" value="PRK12904.1"/>
    <property type="match status" value="1"/>
</dbReference>
<evidence type="ECO:0000256" key="12">
    <source>
        <dbReference type="HAMAP-Rule" id="MF_01382"/>
    </source>
</evidence>
<feature type="domain" description="Helicase C-terminal" evidence="16">
    <location>
        <begin position="431"/>
        <end position="638"/>
    </location>
</feature>
<evidence type="ECO:0000259" key="15">
    <source>
        <dbReference type="PROSITE" id="PS51192"/>
    </source>
</evidence>
<evidence type="ECO:0000256" key="3">
    <source>
        <dbReference type="ARBA" id="ARBA00022448"/>
    </source>
</evidence>
<feature type="compositionally biased region" description="Basic and acidic residues" evidence="14">
    <location>
        <begin position="886"/>
        <end position="899"/>
    </location>
</feature>
<protein>
    <recommendedName>
        <fullName evidence="12 13">Protein translocase subunit SecA</fullName>
        <ecNumber evidence="12">7.4.2.8</ecNumber>
    </recommendedName>
</protein>
<evidence type="ECO:0000256" key="14">
    <source>
        <dbReference type="SAM" id="MobiDB-lite"/>
    </source>
</evidence>
<dbReference type="InterPro" id="IPR027417">
    <property type="entry name" value="P-loop_NTPase"/>
</dbReference>
<comment type="subcellular location">
    <subcellularLocation>
        <location evidence="12">Cell membrane</location>
        <topology evidence="12">Peripheral membrane protein</topology>
        <orientation evidence="12">Cytoplasmic side</orientation>
    </subcellularLocation>
    <subcellularLocation>
        <location evidence="12">Cytoplasm</location>
    </subcellularLocation>
    <subcellularLocation>
        <location evidence="1">Membrane</location>
        <topology evidence="1">Peripheral membrane protein</topology>
    </subcellularLocation>
    <text evidence="12">Distribution is 50-50.</text>
</comment>
<dbReference type="InterPro" id="IPR044722">
    <property type="entry name" value="SecA_SF2_C"/>
</dbReference>